<dbReference type="Pfam" id="PF14309">
    <property type="entry name" value="DUF4378"/>
    <property type="match status" value="1"/>
</dbReference>
<dbReference type="Proteomes" id="UP000316621">
    <property type="component" value="Chromosome 9"/>
</dbReference>
<dbReference type="AlphaFoldDB" id="A0A4Y7KZM4"/>
<dbReference type="PANTHER" id="PTHR47071">
    <property type="entry name" value="PROTEIN TRM32"/>
    <property type="match status" value="1"/>
</dbReference>
<feature type="compositionally biased region" description="Basic and acidic residues" evidence="1">
    <location>
        <begin position="599"/>
        <end position="610"/>
    </location>
</feature>
<dbReference type="InterPro" id="IPR022212">
    <property type="entry name" value="DUF3741"/>
</dbReference>
<proteinExistence type="predicted"/>
<evidence type="ECO:0000313" key="4">
    <source>
        <dbReference type="EMBL" id="RZC78753.1"/>
    </source>
</evidence>
<gene>
    <name evidence="4" type="ORF">C5167_002973</name>
</gene>
<dbReference type="Pfam" id="PF12552">
    <property type="entry name" value="DUF3741"/>
    <property type="match status" value="1"/>
</dbReference>
<feature type="compositionally biased region" description="Acidic residues" evidence="1">
    <location>
        <begin position="57"/>
        <end position="70"/>
    </location>
</feature>
<feature type="compositionally biased region" description="Basic and acidic residues" evidence="1">
    <location>
        <begin position="618"/>
        <end position="634"/>
    </location>
</feature>
<dbReference type="Gramene" id="RZC78753">
    <property type="protein sequence ID" value="RZC78753"/>
    <property type="gene ID" value="C5167_002973"/>
</dbReference>
<reference evidence="4 5" key="1">
    <citation type="journal article" date="2018" name="Science">
        <title>The opium poppy genome and morphinan production.</title>
        <authorList>
            <person name="Guo L."/>
            <person name="Winzer T."/>
            <person name="Yang X."/>
            <person name="Li Y."/>
            <person name="Ning Z."/>
            <person name="He Z."/>
            <person name="Teodor R."/>
            <person name="Lu Y."/>
            <person name="Bowser T.A."/>
            <person name="Graham I.A."/>
            <person name="Ye K."/>
        </authorList>
    </citation>
    <scope>NUCLEOTIDE SEQUENCE [LARGE SCALE GENOMIC DNA]</scope>
    <source>
        <strain evidence="5">cv. HN1</strain>
        <tissue evidence="4">Leaves</tissue>
    </source>
</reference>
<feature type="domain" description="DUF3741" evidence="2">
    <location>
        <begin position="237"/>
        <end position="279"/>
    </location>
</feature>
<evidence type="ECO:0008006" key="6">
    <source>
        <dbReference type="Google" id="ProtNLM"/>
    </source>
</evidence>
<keyword evidence="5" id="KW-1185">Reference proteome</keyword>
<sequence>MGKKSNRDYSVFSIYRNSHPGNCMWGILDILNFHHWHSVRKMLPHRRHWGGRHAEDANNETDNDVPDIGDAEESMHSEVDAQVSLLLDDFILKGSNLSITKMTRELFEIPQSPEKTAEASLTKRKSGKARIRKLIAEAMSKHDHHKHRPKAHHSRLWRTDSFRHVGASAQDQNEDECNTPTSSAWNLVRQNIPFHKYCEVCSSISTLKNLGVDQLDELKRLIIENETDISSHPMPKKKALSDMELHRDVTLYQSKEFLEALEVFTVKKALFLKILEDPDYALAHHFQGLRASNVKRGLARSGTFPIASPTEEQIMKRLKLKTQQKEKAQLQGLLETDNTTSTVTTTECSEDSNAASTPLGPDNSADTIDKGIFFVDENKLNMESSPGTSHELKKRRRRFKDFRQKIIHAIRESRKEVYHRVSMDAILHKIPYGRRFSRNTRKEMCKHWKESAMDINSKDKMKSTNEFECSARLCQMRRTASLNESLDRYAQLFESICNQEAKQHPVDRLRLTKEDGCSQVRRTSKPKSLGRILSLPDLECYRSLQSEATSDNVGFGKPSVFLVNGNECKTLGIGKPIKEDYTQSDAFSESRHQKQLLEVDETSHFERGRTGLELGNSDNDHVEGGESGKGDPKMRECSSISLYEHAATVSNNTCCKLAQPSPSSVFDFSLQEGVASPSEVFTSKGHELKPRCIHFDETGTLDSSSVDSSPTVKENVRIPRKTFDSDSHYIKVDKKDVADFNYVRDLLKLSGFTGARCLGTWHAPDQPLHPSLFEEMEYLSPYKTECTVGEISDSYYDHHQLLFDTVNEVLLEIYERSFTYWPGPLSRNSSTRPMPAGYNILKEVWGIISWYLSSQPEEYSSLDYVVTRDLSRVDGWMNLQMDCDCLGLELEDLIFEDLLEEVICSRDCRYPSVAHSKSNMHFNH</sequence>
<feature type="compositionally biased region" description="Low complexity" evidence="1">
    <location>
        <begin position="335"/>
        <end position="347"/>
    </location>
</feature>
<name>A0A4Y7KZM4_PAPSO</name>
<evidence type="ECO:0000256" key="1">
    <source>
        <dbReference type="SAM" id="MobiDB-lite"/>
    </source>
</evidence>
<protein>
    <recommendedName>
        <fullName evidence="6">DUF4378 domain-containing protein</fullName>
    </recommendedName>
</protein>
<dbReference type="PANTHER" id="PTHR47071:SF9">
    <property type="entry name" value="TRM32-LIKE PROTEIN (DUF3741)"/>
    <property type="match status" value="1"/>
</dbReference>
<feature type="region of interest" description="Disordered" evidence="1">
    <location>
        <begin position="599"/>
        <end position="634"/>
    </location>
</feature>
<evidence type="ECO:0000259" key="3">
    <source>
        <dbReference type="Pfam" id="PF14309"/>
    </source>
</evidence>
<feature type="region of interest" description="Disordered" evidence="1">
    <location>
        <begin position="51"/>
        <end position="70"/>
    </location>
</feature>
<dbReference type="InterPro" id="IPR044257">
    <property type="entry name" value="TRM32-like"/>
</dbReference>
<dbReference type="STRING" id="3469.A0A4Y7KZM4"/>
<feature type="region of interest" description="Disordered" evidence="1">
    <location>
        <begin position="329"/>
        <end position="365"/>
    </location>
</feature>
<accession>A0A4Y7KZM4</accession>
<dbReference type="OMA" id="GQKMAGF"/>
<dbReference type="EMBL" id="CM010723">
    <property type="protein sequence ID" value="RZC78753.1"/>
    <property type="molecule type" value="Genomic_DNA"/>
</dbReference>
<evidence type="ECO:0000313" key="5">
    <source>
        <dbReference type="Proteomes" id="UP000316621"/>
    </source>
</evidence>
<feature type="domain" description="DUF4378" evidence="3">
    <location>
        <begin position="739"/>
        <end position="901"/>
    </location>
</feature>
<dbReference type="InterPro" id="IPR025486">
    <property type="entry name" value="DUF4378"/>
</dbReference>
<evidence type="ECO:0000259" key="2">
    <source>
        <dbReference type="Pfam" id="PF12552"/>
    </source>
</evidence>
<organism evidence="4 5">
    <name type="scientific">Papaver somniferum</name>
    <name type="common">Opium poppy</name>
    <dbReference type="NCBI Taxonomy" id="3469"/>
    <lineage>
        <taxon>Eukaryota</taxon>
        <taxon>Viridiplantae</taxon>
        <taxon>Streptophyta</taxon>
        <taxon>Embryophyta</taxon>
        <taxon>Tracheophyta</taxon>
        <taxon>Spermatophyta</taxon>
        <taxon>Magnoliopsida</taxon>
        <taxon>Ranunculales</taxon>
        <taxon>Papaveraceae</taxon>
        <taxon>Papaveroideae</taxon>
        <taxon>Papaver</taxon>
    </lineage>
</organism>